<evidence type="ECO:0000313" key="1">
    <source>
        <dbReference type="EMBL" id="MFD1264009.1"/>
    </source>
</evidence>
<protein>
    <submittedName>
        <fullName evidence="1">Uncharacterized protein</fullName>
    </submittedName>
</protein>
<proteinExistence type="predicted"/>
<dbReference type="RefSeq" id="WP_198291742.1">
    <property type="nucleotide sequence ID" value="NZ_JARQZE010000029.1"/>
</dbReference>
<dbReference type="Proteomes" id="UP001597158">
    <property type="component" value="Unassembled WGS sequence"/>
</dbReference>
<name>A0ABW3WER0_9RHOO</name>
<comment type="caution">
    <text evidence="1">The sequence shown here is derived from an EMBL/GenBank/DDBJ whole genome shotgun (WGS) entry which is preliminary data.</text>
</comment>
<organism evidence="1 2">
    <name type="scientific">Thauera mechernichensis</name>
    <dbReference type="NCBI Taxonomy" id="82788"/>
    <lineage>
        <taxon>Bacteria</taxon>
        <taxon>Pseudomonadati</taxon>
        <taxon>Pseudomonadota</taxon>
        <taxon>Betaproteobacteria</taxon>
        <taxon>Rhodocyclales</taxon>
        <taxon>Zoogloeaceae</taxon>
        <taxon>Thauera</taxon>
    </lineage>
</organism>
<sequence length="52" mass="4927">MATIGTRALLALGLISGLMIGTGHIGGGLAVSVAATAAAWLARAGTADHDPG</sequence>
<dbReference type="EMBL" id="JBHTMC010000021">
    <property type="protein sequence ID" value="MFD1264009.1"/>
    <property type="molecule type" value="Genomic_DNA"/>
</dbReference>
<gene>
    <name evidence="1" type="ORF">ACFQ4M_10480</name>
</gene>
<keyword evidence="2" id="KW-1185">Reference proteome</keyword>
<evidence type="ECO:0000313" key="2">
    <source>
        <dbReference type="Proteomes" id="UP001597158"/>
    </source>
</evidence>
<reference evidence="2" key="1">
    <citation type="journal article" date="2019" name="Int. J. Syst. Evol. Microbiol.">
        <title>The Global Catalogue of Microorganisms (GCM) 10K type strain sequencing project: providing services to taxonomists for standard genome sequencing and annotation.</title>
        <authorList>
            <consortium name="The Broad Institute Genomics Platform"/>
            <consortium name="The Broad Institute Genome Sequencing Center for Infectious Disease"/>
            <person name="Wu L."/>
            <person name="Ma J."/>
        </authorList>
    </citation>
    <scope>NUCLEOTIDE SEQUENCE [LARGE SCALE GENOMIC DNA]</scope>
    <source>
        <strain evidence="2">CCUG 48884</strain>
    </source>
</reference>
<accession>A0ABW3WER0</accession>